<dbReference type="PANTHER" id="PTHR21683">
    <property type="entry name" value="COILED-COIL DOMAIN-CONTAINING PROTEIN 42 LIKE-2-LIKE-RELATED"/>
    <property type="match status" value="1"/>
</dbReference>
<evidence type="ECO:0000313" key="2">
    <source>
        <dbReference type="RefSeq" id="XP_028036296.1"/>
    </source>
</evidence>
<dbReference type="Proteomes" id="UP000504629">
    <property type="component" value="Unplaced"/>
</dbReference>
<keyword evidence="1" id="KW-1185">Reference proteome</keyword>
<evidence type="ECO:0000313" key="1">
    <source>
        <dbReference type="Proteomes" id="UP000504629"/>
    </source>
</evidence>
<dbReference type="PANTHER" id="PTHR21683:SF3">
    <property type="entry name" value="CILIA AND FLAGELLA ASSOCIATED PROTEIN 100"/>
    <property type="match status" value="1"/>
</dbReference>
<accession>A0A6J2K231</accession>
<dbReference type="AlphaFoldDB" id="A0A6J2K231"/>
<dbReference type="GeneID" id="114247511"/>
<dbReference type="OrthoDB" id="6874995at2759"/>
<protein>
    <submittedName>
        <fullName evidence="2">Uncharacterized protein LOC114247511</fullName>
    </submittedName>
</protein>
<dbReference type="InterPro" id="IPR051147">
    <property type="entry name" value="CFAP_domain-containing"/>
</dbReference>
<dbReference type="KEGG" id="bman:114247511"/>
<organism evidence="1 2">
    <name type="scientific">Bombyx mandarina</name>
    <name type="common">Wild silk moth</name>
    <name type="synonym">Wild silkworm</name>
    <dbReference type="NCBI Taxonomy" id="7092"/>
    <lineage>
        <taxon>Eukaryota</taxon>
        <taxon>Metazoa</taxon>
        <taxon>Ecdysozoa</taxon>
        <taxon>Arthropoda</taxon>
        <taxon>Hexapoda</taxon>
        <taxon>Insecta</taxon>
        <taxon>Pterygota</taxon>
        <taxon>Neoptera</taxon>
        <taxon>Endopterygota</taxon>
        <taxon>Lepidoptera</taxon>
        <taxon>Glossata</taxon>
        <taxon>Ditrysia</taxon>
        <taxon>Bombycoidea</taxon>
        <taxon>Bombycidae</taxon>
        <taxon>Bombycinae</taxon>
        <taxon>Bombyx</taxon>
    </lineage>
</organism>
<sequence>MSCLEKERKPMVPVKNLDVIFRRRYVPNTQYYFANRKHALNEVKERPDRSRPFRVPRSEKLLSYIKYSERKEKLNALHRLKLPVRFKDNLKIAASRDISRRLFIPEPLDDVRAVVEIHPEFYKVIEGRPTRCLDDIKVYVNNIRAYAMNRQQIGYRRDLVMKIQENAVEETVQYERIVEKLKEHIKNFEKFLTEDYKNACNKVSKAEKVYSDLLSKNSEFLAYISSLTILSNVLFKLDAIRSVLKVYRSFLIFIAPISWRQQNDENLRGKIQSIQFESGIFVTDNDLVESLDIDKMIEFAKNELSNPQPATLYFKKPEELKYLFRTMEIQSREYLTQLSKTDAPNRLLQERMKQLKQATKQELDYFQFYIDSINKEIERERYNETYLQDKFFRILNETFFENVASPSTLKLKICVEYVYEEIFGKCEEGHQSLHDPMKILEVMYEDYNLRLDSLDFKIVNTARSDFFSQDLKIMKNAYKAQRELRSFWEMKSAMNKAFLEPRKYTRPVLKKPVLKKFLDKKTRLALLIAEKKKYQLETGECNKKKKYKLSPEEKEGLLFFTEWCEGLNPAPYLAEYYKFIKPALEWVPRSSVFP</sequence>
<dbReference type="RefSeq" id="XP_028036296.1">
    <property type="nucleotide sequence ID" value="XM_028180495.1"/>
</dbReference>
<proteinExistence type="predicted"/>
<reference evidence="2" key="1">
    <citation type="submission" date="2025-08" db="UniProtKB">
        <authorList>
            <consortium name="RefSeq"/>
        </authorList>
    </citation>
    <scope>IDENTIFICATION</scope>
    <source>
        <tissue evidence="2">Silk gland</tissue>
    </source>
</reference>
<gene>
    <name evidence="2" type="primary">LOC114247511</name>
</gene>
<name>A0A6J2K231_BOMMA</name>